<protein>
    <submittedName>
        <fullName evidence="3">DNA2/NAM7 helicase helicase domain-containing protein</fullName>
    </submittedName>
</protein>
<feature type="region of interest" description="Disordered" evidence="1">
    <location>
        <begin position="20"/>
        <end position="59"/>
    </location>
</feature>
<dbReference type="AlphaFoldDB" id="A0A915JMH9"/>
<proteinExistence type="predicted"/>
<accession>A0A915JMH9</accession>
<evidence type="ECO:0000313" key="3">
    <source>
        <dbReference type="WBParaSite" id="nRc.2.0.1.t27414-RA"/>
    </source>
</evidence>
<dbReference type="Proteomes" id="UP000887565">
    <property type="component" value="Unplaced"/>
</dbReference>
<dbReference type="SUPFAM" id="SSF52540">
    <property type="entry name" value="P-loop containing nucleoside triphosphate hydrolases"/>
    <property type="match status" value="1"/>
</dbReference>
<organism evidence="2 3">
    <name type="scientific">Romanomermis culicivorax</name>
    <name type="common">Nematode worm</name>
    <dbReference type="NCBI Taxonomy" id="13658"/>
    <lineage>
        <taxon>Eukaryota</taxon>
        <taxon>Metazoa</taxon>
        <taxon>Ecdysozoa</taxon>
        <taxon>Nematoda</taxon>
        <taxon>Enoplea</taxon>
        <taxon>Dorylaimia</taxon>
        <taxon>Mermithida</taxon>
        <taxon>Mermithoidea</taxon>
        <taxon>Mermithidae</taxon>
        <taxon>Romanomermis</taxon>
    </lineage>
</organism>
<evidence type="ECO:0000256" key="1">
    <source>
        <dbReference type="SAM" id="MobiDB-lite"/>
    </source>
</evidence>
<dbReference type="InterPro" id="IPR027417">
    <property type="entry name" value="P-loop_NTPase"/>
</dbReference>
<sequence length="143" mass="15799">MTHLGFYRGSHLSNTKNGYSALGDGLEGQSVGPTDGGEQVRESGQIRHRGSPRTGKTSTATTIVRRAFPVDNSKILITAPLNTAVDNFIRALLKSIGNNPGEDRNIRQNINSSILNKPQWRHQFLLKYSPDCGRPITKEEKKK</sequence>
<keyword evidence="2" id="KW-1185">Reference proteome</keyword>
<dbReference type="WBParaSite" id="nRc.2.0.1.t27414-RA">
    <property type="protein sequence ID" value="nRc.2.0.1.t27414-RA"/>
    <property type="gene ID" value="nRc.2.0.1.g27414"/>
</dbReference>
<reference evidence="3" key="1">
    <citation type="submission" date="2022-11" db="UniProtKB">
        <authorList>
            <consortium name="WormBaseParasite"/>
        </authorList>
    </citation>
    <scope>IDENTIFICATION</scope>
</reference>
<name>A0A915JMH9_ROMCU</name>
<evidence type="ECO:0000313" key="2">
    <source>
        <dbReference type="Proteomes" id="UP000887565"/>
    </source>
</evidence>
<dbReference type="Gene3D" id="3.40.50.300">
    <property type="entry name" value="P-loop containing nucleotide triphosphate hydrolases"/>
    <property type="match status" value="1"/>
</dbReference>